<reference evidence="11" key="1">
    <citation type="submission" date="2023-03" db="EMBL/GenBank/DDBJ databases">
        <title>Near-Complete genome sequence of Lipomyces tetrasporous NRRL Y-64009, an oleaginous yeast capable of growing on lignocellulosic hydrolysates.</title>
        <authorList>
            <consortium name="Lawrence Berkeley National Laboratory"/>
            <person name="Jagtap S.S."/>
            <person name="Liu J.-J."/>
            <person name="Walukiewicz H.E."/>
            <person name="Pangilinan J."/>
            <person name="Lipzen A."/>
            <person name="Ahrendt S."/>
            <person name="Koriabine M."/>
            <person name="Cobaugh K."/>
            <person name="Salamov A."/>
            <person name="Yoshinaga Y."/>
            <person name="Ng V."/>
            <person name="Daum C."/>
            <person name="Grigoriev I.V."/>
            <person name="Slininger P.J."/>
            <person name="Dien B.S."/>
            <person name="Jin Y.-S."/>
            <person name="Rao C.V."/>
        </authorList>
    </citation>
    <scope>NUCLEOTIDE SEQUENCE</scope>
    <source>
        <strain evidence="11">NRRL Y-64009</strain>
    </source>
</reference>
<dbReference type="FunFam" id="3.30.70.100:FF:000001">
    <property type="entry name" value="ATPase copper transporting beta"/>
    <property type="match status" value="1"/>
</dbReference>
<dbReference type="PRINTS" id="PR00119">
    <property type="entry name" value="CATATPASE"/>
</dbReference>
<keyword evidence="4" id="KW-1278">Translocase</keyword>
<dbReference type="CDD" id="cd00371">
    <property type="entry name" value="HMA"/>
    <property type="match status" value="1"/>
</dbReference>
<dbReference type="InterPro" id="IPR018303">
    <property type="entry name" value="ATPase_P-typ_P_site"/>
</dbReference>
<feature type="transmembrane region" description="Helical" evidence="7">
    <location>
        <begin position="1198"/>
        <end position="1217"/>
    </location>
</feature>
<protein>
    <recommendedName>
        <fullName evidence="13">HMA domain-containing protein</fullName>
    </recommendedName>
</protein>
<proteinExistence type="inferred from homology"/>
<dbReference type="NCBIfam" id="TIGR01494">
    <property type="entry name" value="ATPase_P-type"/>
    <property type="match status" value="1"/>
</dbReference>
<dbReference type="InterPro" id="IPR008250">
    <property type="entry name" value="ATPase_P-typ_transduc_dom_A_sf"/>
</dbReference>
<dbReference type="Gene3D" id="2.70.150.10">
    <property type="entry name" value="Calcium-transporting ATPase, cytoplasmic transduction domain A"/>
    <property type="match status" value="1"/>
</dbReference>
<evidence type="ECO:0000256" key="7">
    <source>
        <dbReference type="RuleBase" id="RU362081"/>
    </source>
</evidence>
<dbReference type="GO" id="GO:0016020">
    <property type="term" value="C:membrane"/>
    <property type="evidence" value="ECO:0007669"/>
    <property type="project" value="UniProtKB-SubCell"/>
</dbReference>
<dbReference type="PANTHER" id="PTHR46594:SF4">
    <property type="entry name" value="P-TYPE CATION-TRANSPORTING ATPASE"/>
    <property type="match status" value="1"/>
</dbReference>
<sequence length="1226" mass="134453">MDPEKEFYETDQGGCSTLHEIQGSCSAFLGDSHFAHSDQQGDIHTRDEGCSRPCRRVACSEENNDSCGSDDRCCEGDDDCFKKVQDEDCERCGGPCCGGEECDVGKKDGCYDPRNESCKDDKCCKEGQNDDCEGCGDASCDDGDCCGDKRDRCSDSGDKRRADGECCQERQDDVCEGEGACCKGPDEKRHAYRNDVAPCPVDETDQIQHSSVPIKCCGSDDDDQSLCSPSDTEKLVSCCLPEMDAPVKHKVLRFRPTRGKKKDNCSCDEQCVDRLAQALCEKECHMDTGAICPSHESVAKHYSSFVVDKRETLWRCICTVMEHLEMSASCCRENSGLATGQHYSFLYPRSVTTTAPSPQHHKLSRLHWHRHGSAQQAHSEQHGGSRHRSKNHKHGKGQHHMKTEASHLSSSRYFGRHDDPERALVPEQVSISVKGMTCSSCEKKVTHSLDKVVGVTSSTVSFLFEKAQIEYYPTITSPKQICAVLERMTGFKTSVLYTDRDAFYFISRKVCAADGVEMLSNDSWKVEYDPATCGARERMTTLGLEISDIVPASYSVETATRKIFGLTIDNETKQLCSSFLVALVLTIPILVLSWGSFNKSMDLMRAIVCLVLATIIQLACGRKIYILVYYTIAHGYDLDSDCLVALSTSIAYLYSLIVFALHRHGILLDEEEIYETSSLLLTFVLFGKLVTALIRRAAAEQVKFDGFQPTTVRLQQYENEMTPASLLQYGDRVVLDAGNQAATDGIIVSGRGEFEESHINGESIPILKKQGQEVLAGANLVSGSVVFRATRLVPENSVSNIKLLVNSVTSFRTRSSDIVELVAKYLIPVMIGVTCVVFIIWTLVGTQVRHQKAGTAISVAITYAIGTLAVSCPCAMVLVTPLVLSMGVAEGRHSYGVLLKSANPTAVASKVKHVVFDKTGTLTTDQLSVQYCFFNEETQYPLRDIIRAIVHENRHPISRAVSTYLRKFGDTMATVGEIENVVGSGMATTYKPENGESVTILCGKPSFLGLPRTDSRVARLHNSGLTLFCVGVQNGPILTIMGLTSTLREDCRPVLDALRSRGMTVHMLSGDTRPAVERLCRDLDISHYAAEMSPEGKNEYIEALKSDGSKVLFCGDGANDAIALAQADIGLSMTKEGITLAAADACVLNNEVSGVIKLLDLSKRINHRVIVGVAWACVYNLFAVLIVAGAFVRVRIGPAWAGVSEVISIVPVFIIALSMKWMAWRK</sequence>
<dbReference type="InterPro" id="IPR001757">
    <property type="entry name" value="P_typ_ATPase"/>
</dbReference>
<dbReference type="Gene3D" id="3.30.70.100">
    <property type="match status" value="1"/>
</dbReference>
<dbReference type="PROSITE" id="PS50846">
    <property type="entry name" value="HMA_2"/>
    <property type="match status" value="1"/>
</dbReference>
<dbReference type="InterPro" id="IPR036412">
    <property type="entry name" value="HAD-like_sf"/>
</dbReference>
<dbReference type="Gene3D" id="3.40.50.1000">
    <property type="entry name" value="HAD superfamily/HAD-like"/>
    <property type="match status" value="1"/>
</dbReference>
<feature type="transmembrane region" description="Helical" evidence="7">
    <location>
        <begin position="642"/>
        <end position="661"/>
    </location>
</feature>
<dbReference type="PROSITE" id="PS00154">
    <property type="entry name" value="ATPASE_E1_E2"/>
    <property type="match status" value="1"/>
</dbReference>
<evidence type="ECO:0000256" key="2">
    <source>
        <dbReference type="ARBA" id="ARBA00022692"/>
    </source>
</evidence>
<feature type="transmembrane region" description="Helical" evidence="7">
    <location>
        <begin position="579"/>
        <end position="597"/>
    </location>
</feature>
<feature type="compositionally biased region" description="Basic residues" evidence="8">
    <location>
        <begin position="384"/>
        <end position="400"/>
    </location>
</feature>
<dbReference type="AlphaFoldDB" id="A0AAD7VPX3"/>
<gene>
    <name evidence="11" type="ORF">POJ06DRAFT_148789</name>
</gene>
<dbReference type="GeneID" id="80879801"/>
<feature type="transmembrane region" description="Helical" evidence="7">
    <location>
        <begin position="1169"/>
        <end position="1192"/>
    </location>
</feature>
<evidence type="ECO:0000256" key="5">
    <source>
        <dbReference type="ARBA" id="ARBA00022989"/>
    </source>
</evidence>
<evidence type="ECO:0000313" key="11">
    <source>
        <dbReference type="EMBL" id="KAJ8098302.1"/>
    </source>
</evidence>
<dbReference type="InterPro" id="IPR059000">
    <property type="entry name" value="ATPase_P-type_domA"/>
</dbReference>
<evidence type="ECO:0000256" key="8">
    <source>
        <dbReference type="SAM" id="MobiDB-lite"/>
    </source>
</evidence>
<feature type="domain" description="Disintegrin" evidence="9">
    <location>
        <begin position="94"/>
        <end position="195"/>
    </location>
</feature>
<keyword evidence="2 7" id="KW-0812">Transmembrane</keyword>
<dbReference type="SUPFAM" id="SSF56784">
    <property type="entry name" value="HAD-like"/>
    <property type="match status" value="1"/>
</dbReference>
<dbReference type="InterPro" id="IPR036163">
    <property type="entry name" value="HMA_dom_sf"/>
</dbReference>
<dbReference type="SUPFAM" id="SSF55008">
    <property type="entry name" value="HMA, heavy metal-associated domain"/>
    <property type="match status" value="1"/>
</dbReference>
<dbReference type="RefSeq" id="XP_056041752.1">
    <property type="nucleotide sequence ID" value="XM_056184635.1"/>
</dbReference>
<dbReference type="Gene3D" id="3.40.1110.10">
    <property type="entry name" value="Calcium-transporting ATPase, cytoplasmic domain N"/>
    <property type="match status" value="1"/>
</dbReference>
<evidence type="ECO:0008006" key="13">
    <source>
        <dbReference type="Google" id="ProtNLM"/>
    </source>
</evidence>
<dbReference type="PROSITE" id="PS01047">
    <property type="entry name" value="HMA_1"/>
    <property type="match status" value="1"/>
</dbReference>
<dbReference type="InterPro" id="IPR023299">
    <property type="entry name" value="ATPase_P-typ_cyto_dom_N"/>
</dbReference>
<feature type="transmembrane region" description="Helical" evidence="7">
    <location>
        <begin position="603"/>
        <end position="621"/>
    </location>
</feature>
<evidence type="ECO:0000256" key="4">
    <source>
        <dbReference type="ARBA" id="ARBA00022967"/>
    </source>
</evidence>
<comment type="subcellular location">
    <subcellularLocation>
        <location evidence="1 7">Membrane</location>
    </subcellularLocation>
</comment>
<dbReference type="InterPro" id="IPR044492">
    <property type="entry name" value="P_typ_ATPase_HD_dom"/>
</dbReference>
<dbReference type="SFLD" id="SFLDG00002">
    <property type="entry name" value="C1.7:_P-type_atpase_like"/>
    <property type="match status" value="1"/>
</dbReference>
<dbReference type="InterPro" id="IPR027256">
    <property type="entry name" value="P-typ_ATPase_IB"/>
</dbReference>
<dbReference type="SFLD" id="SFLDS00003">
    <property type="entry name" value="Haloacid_Dehalogenase"/>
    <property type="match status" value="1"/>
</dbReference>
<feature type="transmembrane region" description="Helical" evidence="7">
    <location>
        <begin position="856"/>
        <end position="884"/>
    </location>
</feature>
<dbReference type="Pfam" id="PF00403">
    <property type="entry name" value="HMA"/>
    <property type="match status" value="1"/>
</dbReference>
<evidence type="ECO:0000259" key="10">
    <source>
        <dbReference type="PROSITE" id="PS50846"/>
    </source>
</evidence>
<evidence type="ECO:0000313" key="12">
    <source>
        <dbReference type="Proteomes" id="UP001217417"/>
    </source>
</evidence>
<dbReference type="InterPro" id="IPR006121">
    <property type="entry name" value="HMA_dom"/>
</dbReference>
<keyword evidence="3 7" id="KW-0479">Metal-binding</keyword>
<feature type="region of interest" description="Disordered" evidence="8">
    <location>
        <begin position="368"/>
        <end position="413"/>
    </location>
</feature>
<dbReference type="InterPro" id="IPR001762">
    <property type="entry name" value="Disintegrin_dom"/>
</dbReference>
<dbReference type="SFLD" id="SFLDF00027">
    <property type="entry name" value="p-type_atpase"/>
    <property type="match status" value="1"/>
</dbReference>
<evidence type="ECO:0000259" key="9">
    <source>
        <dbReference type="PROSITE" id="PS50214"/>
    </source>
</evidence>
<keyword evidence="5 7" id="KW-1133">Transmembrane helix</keyword>
<comment type="caution">
    <text evidence="11">The sequence shown here is derived from an EMBL/GenBank/DDBJ whole genome shotgun (WGS) entry which is preliminary data.</text>
</comment>
<accession>A0AAD7VPX3</accession>
<dbReference type="SUPFAM" id="SSF81653">
    <property type="entry name" value="Calcium ATPase, transduction domain A"/>
    <property type="match status" value="1"/>
</dbReference>
<organism evidence="11 12">
    <name type="scientific">Lipomyces tetrasporus</name>
    <dbReference type="NCBI Taxonomy" id="54092"/>
    <lineage>
        <taxon>Eukaryota</taxon>
        <taxon>Fungi</taxon>
        <taxon>Dikarya</taxon>
        <taxon>Ascomycota</taxon>
        <taxon>Saccharomycotina</taxon>
        <taxon>Lipomycetes</taxon>
        <taxon>Lipomycetales</taxon>
        <taxon>Lipomycetaceae</taxon>
        <taxon>Lipomyces</taxon>
    </lineage>
</organism>
<dbReference type="InterPro" id="IPR023214">
    <property type="entry name" value="HAD_sf"/>
</dbReference>
<dbReference type="EMBL" id="JARPMG010000009">
    <property type="protein sequence ID" value="KAJ8098302.1"/>
    <property type="molecule type" value="Genomic_DNA"/>
</dbReference>
<dbReference type="Proteomes" id="UP001217417">
    <property type="component" value="Unassembled WGS sequence"/>
</dbReference>
<evidence type="ECO:0000256" key="1">
    <source>
        <dbReference type="ARBA" id="ARBA00004370"/>
    </source>
</evidence>
<dbReference type="GO" id="GO:0016887">
    <property type="term" value="F:ATP hydrolysis activity"/>
    <property type="evidence" value="ECO:0007669"/>
    <property type="project" value="InterPro"/>
</dbReference>
<keyword evidence="12" id="KW-1185">Reference proteome</keyword>
<dbReference type="PANTHER" id="PTHR46594">
    <property type="entry name" value="P-TYPE CATION-TRANSPORTING ATPASE"/>
    <property type="match status" value="1"/>
</dbReference>
<evidence type="ECO:0000256" key="6">
    <source>
        <dbReference type="ARBA" id="ARBA00023136"/>
    </source>
</evidence>
<dbReference type="Pfam" id="PF00702">
    <property type="entry name" value="Hydrolase"/>
    <property type="match status" value="1"/>
</dbReference>
<dbReference type="PROSITE" id="PS50214">
    <property type="entry name" value="DISINTEGRIN_2"/>
    <property type="match status" value="1"/>
</dbReference>
<comment type="similarity">
    <text evidence="7">Belongs to the cation transport ATPase (P-type) (TC 3.A.3) family. Type IB subfamily.</text>
</comment>
<keyword evidence="7" id="KW-0547">Nucleotide-binding</keyword>
<keyword evidence="7" id="KW-0067">ATP-binding</keyword>
<evidence type="ECO:0000256" key="3">
    <source>
        <dbReference type="ARBA" id="ARBA00022723"/>
    </source>
</evidence>
<dbReference type="GO" id="GO:0046872">
    <property type="term" value="F:metal ion binding"/>
    <property type="evidence" value="ECO:0007669"/>
    <property type="project" value="UniProtKB-KW"/>
</dbReference>
<dbReference type="NCBIfam" id="TIGR01525">
    <property type="entry name" value="ATPase-IB_hvy"/>
    <property type="match status" value="1"/>
</dbReference>
<dbReference type="InterPro" id="IPR017969">
    <property type="entry name" value="Heavy-metal-associated_CS"/>
</dbReference>
<dbReference type="Pfam" id="PF00122">
    <property type="entry name" value="E1-E2_ATPase"/>
    <property type="match status" value="1"/>
</dbReference>
<name>A0AAD7VPX3_9ASCO</name>
<keyword evidence="6 7" id="KW-0472">Membrane</keyword>
<feature type="domain" description="HMA" evidence="10">
    <location>
        <begin position="427"/>
        <end position="493"/>
    </location>
</feature>
<dbReference type="GO" id="GO:0019829">
    <property type="term" value="F:ATPase-coupled monoatomic cation transmembrane transporter activity"/>
    <property type="evidence" value="ECO:0007669"/>
    <property type="project" value="InterPro"/>
</dbReference>
<feature type="transmembrane region" description="Helical" evidence="7">
    <location>
        <begin position="822"/>
        <end position="844"/>
    </location>
</feature>
<dbReference type="GO" id="GO:0005524">
    <property type="term" value="F:ATP binding"/>
    <property type="evidence" value="ECO:0007669"/>
    <property type="project" value="UniProtKB-UniRule"/>
</dbReference>